<keyword evidence="1" id="KW-0472">Membrane</keyword>
<comment type="caution">
    <text evidence="2">The sequence shown here is derived from an EMBL/GenBank/DDBJ whole genome shotgun (WGS) entry which is preliminary data.</text>
</comment>
<dbReference type="Proteomes" id="UP000027855">
    <property type="component" value="Unassembled WGS sequence"/>
</dbReference>
<sequence length="244" mass="27695">MRPYVFAEWKKTRKLQLFMIGMAFLVFSSFIGLGAYFANRAVLIDKTQSLVLWGQLTFYNSTLLYPPMLAIIVGQLLMPEFERKNIEMLKANQVSMDKLYFGKLLSGFFLILSVQLFLILIFVVAAKVDGISFDLSLAVHIKWLLLSVVASFPIMTLQSFVTAKTRNFSKAVGVATIGSMLNFVLIFINENLTKFFPYSQPMIALRSRSLTDMSLIDLTIFLVVNSLYSLLFYKLTVAALKKNE</sequence>
<feature type="transmembrane region" description="Helical" evidence="1">
    <location>
        <begin position="137"/>
        <end position="156"/>
    </location>
</feature>
<dbReference type="CDD" id="cd21809">
    <property type="entry name" value="ABC-2_lan_permease-like"/>
    <property type="match status" value="1"/>
</dbReference>
<keyword evidence="1" id="KW-0812">Transmembrane</keyword>
<dbReference type="AlphaFoldDB" id="A0A074JAV3"/>
<dbReference type="Pfam" id="PF12730">
    <property type="entry name" value="ABC2_membrane_4"/>
    <property type="match status" value="1"/>
</dbReference>
<evidence type="ECO:0000313" key="4">
    <source>
        <dbReference type="Proteomes" id="UP000027855"/>
    </source>
</evidence>
<reference evidence="3" key="2">
    <citation type="submission" date="2023-01" db="EMBL/GenBank/DDBJ databases">
        <title>Human gut microbiome strain richness.</title>
        <authorList>
            <person name="Chen-Liaw A."/>
        </authorList>
    </citation>
    <scope>NUCLEOTIDE SEQUENCE</scope>
    <source>
        <strain evidence="3">1001095st1_G4_1001095IJ_161003</strain>
    </source>
</reference>
<evidence type="ECO:0000313" key="2">
    <source>
        <dbReference type="EMBL" id="KEO45844.1"/>
    </source>
</evidence>
<dbReference type="RefSeq" id="WP_037601352.1">
    <property type="nucleotide sequence ID" value="NZ_JADOZZ010000004.1"/>
</dbReference>
<protein>
    <submittedName>
        <fullName evidence="3">ABC transporter permease</fullName>
    </submittedName>
</protein>
<reference evidence="2 4" key="1">
    <citation type="submission" date="2014-04" db="EMBL/GenBank/DDBJ databases">
        <title>Variable characteristics of bacteriocin-producing Streptococcus salivarius strains isolated from Malaysian subjects.</title>
        <authorList>
            <person name="Philip K."/>
            <person name="Barbour A."/>
        </authorList>
    </citation>
    <scope>NUCLEOTIDE SEQUENCE [LARGE SCALE GENOMIC DNA]</scope>
    <source>
        <strain evidence="2 4">NU10</strain>
    </source>
</reference>
<feature type="transmembrane region" description="Helical" evidence="1">
    <location>
        <begin position="215"/>
        <end position="233"/>
    </location>
</feature>
<evidence type="ECO:0000313" key="3">
    <source>
        <dbReference type="EMBL" id="MDB8614069.1"/>
    </source>
</evidence>
<dbReference type="EMBL" id="JJMT01000009">
    <property type="protein sequence ID" value="KEO45844.1"/>
    <property type="molecule type" value="Genomic_DNA"/>
</dbReference>
<feature type="transmembrane region" description="Helical" evidence="1">
    <location>
        <begin position="99"/>
        <end position="125"/>
    </location>
</feature>
<proteinExistence type="predicted"/>
<name>A0A074JAV3_STRSL</name>
<organism evidence="2 4">
    <name type="scientific">Streptococcus salivarius</name>
    <dbReference type="NCBI Taxonomy" id="1304"/>
    <lineage>
        <taxon>Bacteria</taxon>
        <taxon>Bacillati</taxon>
        <taxon>Bacillota</taxon>
        <taxon>Bacilli</taxon>
        <taxon>Lactobacillales</taxon>
        <taxon>Streptococcaceae</taxon>
        <taxon>Streptococcus</taxon>
    </lineage>
</organism>
<evidence type="ECO:0000256" key="1">
    <source>
        <dbReference type="SAM" id="Phobius"/>
    </source>
</evidence>
<feature type="transmembrane region" description="Helical" evidence="1">
    <location>
        <begin position="58"/>
        <end position="78"/>
    </location>
</feature>
<dbReference type="Proteomes" id="UP001210204">
    <property type="component" value="Unassembled WGS sequence"/>
</dbReference>
<keyword evidence="1" id="KW-1133">Transmembrane helix</keyword>
<gene>
    <name evidence="2" type="ORF">DL07_11035</name>
    <name evidence="3" type="ORF">PNU26_06615</name>
</gene>
<accession>A0A074JAV3</accession>
<feature type="transmembrane region" description="Helical" evidence="1">
    <location>
        <begin position="168"/>
        <end position="188"/>
    </location>
</feature>
<dbReference type="EMBL" id="JAQMJT010000006">
    <property type="protein sequence ID" value="MDB8614069.1"/>
    <property type="molecule type" value="Genomic_DNA"/>
</dbReference>
<feature type="transmembrane region" description="Helical" evidence="1">
    <location>
        <begin position="17"/>
        <end position="38"/>
    </location>
</feature>